<feature type="transmembrane region" description="Helical" evidence="1">
    <location>
        <begin position="127"/>
        <end position="148"/>
    </location>
</feature>
<accession>A0ABN8VJA0</accession>
<keyword evidence="1" id="KW-0812">Transmembrane</keyword>
<dbReference type="EMBL" id="OX291502">
    <property type="protein sequence ID" value="CAI1569257.1"/>
    <property type="molecule type" value="Genomic_DNA"/>
</dbReference>
<name>A0ABN8VJA0_SACEU</name>
<keyword evidence="1" id="KW-1133">Transmembrane helix</keyword>
<evidence type="ECO:0000313" key="2">
    <source>
        <dbReference type="EMBL" id="CAI1569257.1"/>
    </source>
</evidence>
<proteinExistence type="predicted"/>
<organism evidence="2 3">
    <name type="scientific">Saccharomyces eubayanus</name>
    <name type="common">Yeast</name>
    <dbReference type="NCBI Taxonomy" id="1080349"/>
    <lineage>
        <taxon>Eukaryota</taxon>
        <taxon>Fungi</taxon>
        <taxon>Dikarya</taxon>
        <taxon>Ascomycota</taxon>
        <taxon>Saccharomycotina</taxon>
        <taxon>Saccharomycetes</taxon>
        <taxon>Saccharomycetales</taxon>
        <taxon>Saccharomycetaceae</taxon>
        <taxon>Saccharomyces</taxon>
    </lineage>
</organism>
<keyword evidence="1" id="KW-0472">Membrane</keyword>
<gene>
    <name evidence="2" type="primary">U6500L00940</name>
    <name evidence="2" type="ORF">SEUBUCD650_0L00940</name>
</gene>
<evidence type="ECO:0000313" key="3">
    <source>
        <dbReference type="Proteomes" id="UP001152964"/>
    </source>
</evidence>
<dbReference type="Proteomes" id="UP001152964">
    <property type="component" value="Chromosome 12"/>
</dbReference>
<protein>
    <submittedName>
        <fullName evidence="2">Uncharacterized protein</fullName>
    </submittedName>
</protein>
<sequence length="151" mass="17798">MCARGSGAVAMIYMDETEVAPLTSQLRSSRMHDLELFSYTFSRTGLSPYYEERARREGEWENLSSVIFVVILPQYIPKHYETALVWSMIIWVKPYCRHLYITDIKFSCSLLPFSFKKEKSNVKIKKVVYLFVYIHFHSAIYVYVYLFFLGG</sequence>
<keyword evidence="3" id="KW-1185">Reference proteome</keyword>
<evidence type="ECO:0000256" key="1">
    <source>
        <dbReference type="SAM" id="Phobius"/>
    </source>
</evidence>
<reference evidence="2" key="1">
    <citation type="submission" date="2022-08" db="EMBL/GenBank/DDBJ databases">
        <authorList>
            <person name="Byrne P K."/>
        </authorList>
    </citation>
    <scope>NUCLEOTIDE SEQUENCE</scope>
    <source>
        <strain evidence="2">UCD650</strain>
    </source>
</reference>